<dbReference type="InterPro" id="IPR036615">
    <property type="entry name" value="Mur_ligase_C_dom_sf"/>
</dbReference>
<dbReference type="Gene3D" id="3.90.190.20">
    <property type="entry name" value="Mur ligase, C-terminal domain"/>
    <property type="match status" value="1"/>
</dbReference>
<dbReference type="Pfam" id="PF08245">
    <property type="entry name" value="Mur_ligase_M"/>
    <property type="match status" value="1"/>
</dbReference>
<dbReference type="InterPro" id="IPR013221">
    <property type="entry name" value="Mur_ligase_cen"/>
</dbReference>
<dbReference type="InterPro" id="IPR004101">
    <property type="entry name" value="Mur_ligase_C"/>
</dbReference>
<feature type="domain" description="Mur ligase C-terminal" evidence="7">
    <location>
        <begin position="307"/>
        <end position="433"/>
    </location>
</feature>
<dbReference type="SUPFAM" id="SSF53244">
    <property type="entry name" value="MurD-like peptide ligases, peptide-binding domain"/>
    <property type="match status" value="1"/>
</dbReference>
<feature type="domain" description="Mur ligase central" evidence="8">
    <location>
        <begin position="60"/>
        <end position="212"/>
    </location>
</feature>
<dbReference type="GO" id="GO:0046872">
    <property type="term" value="F:metal ion binding"/>
    <property type="evidence" value="ECO:0007669"/>
    <property type="project" value="UniProtKB-KW"/>
</dbReference>
<evidence type="ECO:0000259" key="7">
    <source>
        <dbReference type="Pfam" id="PF02875"/>
    </source>
</evidence>
<evidence type="ECO:0000256" key="1">
    <source>
        <dbReference type="ARBA" id="ARBA00008276"/>
    </source>
</evidence>
<organism evidence="9 10">
    <name type="scientific">Prymnesium parvum</name>
    <name type="common">Toxic golden alga</name>
    <dbReference type="NCBI Taxonomy" id="97485"/>
    <lineage>
        <taxon>Eukaryota</taxon>
        <taxon>Haptista</taxon>
        <taxon>Haptophyta</taxon>
        <taxon>Prymnesiophyceae</taxon>
        <taxon>Prymnesiales</taxon>
        <taxon>Prymnesiaceae</taxon>
        <taxon>Prymnesium</taxon>
    </lineage>
</organism>
<keyword evidence="2" id="KW-0436">Ligase</keyword>
<dbReference type="GO" id="GO:0005737">
    <property type="term" value="C:cytoplasm"/>
    <property type="evidence" value="ECO:0007669"/>
    <property type="project" value="TreeGrafter"/>
</dbReference>
<dbReference type="InterPro" id="IPR036565">
    <property type="entry name" value="Mur-like_cat_sf"/>
</dbReference>
<keyword evidence="10" id="KW-1185">Reference proteome</keyword>
<dbReference type="InterPro" id="IPR001645">
    <property type="entry name" value="Folylpolyglutamate_synth"/>
</dbReference>
<evidence type="ECO:0000256" key="2">
    <source>
        <dbReference type="ARBA" id="ARBA00022598"/>
    </source>
</evidence>
<evidence type="ECO:0008006" key="11">
    <source>
        <dbReference type="Google" id="ProtNLM"/>
    </source>
</evidence>
<dbReference type="GO" id="GO:0005524">
    <property type="term" value="F:ATP binding"/>
    <property type="evidence" value="ECO:0007669"/>
    <property type="project" value="UniProtKB-KW"/>
</dbReference>
<evidence type="ECO:0000256" key="5">
    <source>
        <dbReference type="ARBA" id="ARBA00022840"/>
    </source>
</evidence>
<evidence type="ECO:0000256" key="3">
    <source>
        <dbReference type="ARBA" id="ARBA00022723"/>
    </source>
</evidence>
<keyword evidence="4" id="KW-0547">Nucleotide-binding</keyword>
<comment type="similarity">
    <text evidence="1">Belongs to the folylpolyglutamate synthase family.</text>
</comment>
<dbReference type="Proteomes" id="UP001515480">
    <property type="component" value="Unassembled WGS sequence"/>
</dbReference>
<dbReference type="PANTHER" id="PTHR11136:SF0">
    <property type="entry name" value="DIHYDROFOLATE SYNTHETASE-RELATED"/>
    <property type="match status" value="1"/>
</dbReference>
<dbReference type="GO" id="GO:0008841">
    <property type="term" value="F:dihydrofolate synthase activity"/>
    <property type="evidence" value="ECO:0007669"/>
    <property type="project" value="TreeGrafter"/>
</dbReference>
<dbReference type="GO" id="GO:0004326">
    <property type="term" value="F:tetrahydrofolylpolyglutamate synthase activity"/>
    <property type="evidence" value="ECO:0007669"/>
    <property type="project" value="InterPro"/>
</dbReference>
<evidence type="ECO:0000259" key="8">
    <source>
        <dbReference type="Pfam" id="PF08245"/>
    </source>
</evidence>
<dbReference type="AlphaFoldDB" id="A0AB34KCA9"/>
<comment type="caution">
    <text evidence="9">The sequence shown here is derived from an EMBL/GenBank/DDBJ whole genome shotgun (WGS) entry which is preliminary data.</text>
</comment>
<keyword evidence="6" id="KW-0460">Magnesium</keyword>
<gene>
    <name evidence="9" type="ORF">AB1Y20_001349</name>
</gene>
<keyword evidence="5" id="KW-0067">ATP-binding</keyword>
<dbReference type="NCBIfam" id="TIGR01499">
    <property type="entry name" value="folC"/>
    <property type="match status" value="1"/>
</dbReference>
<proteinExistence type="inferred from homology"/>
<evidence type="ECO:0000256" key="4">
    <source>
        <dbReference type="ARBA" id="ARBA00022741"/>
    </source>
</evidence>
<dbReference type="Pfam" id="PF02875">
    <property type="entry name" value="Mur_ligase_C"/>
    <property type="match status" value="1"/>
</dbReference>
<name>A0AB34KCA9_PRYPA</name>
<dbReference type="Gene3D" id="3.40.1190.10">
    <property type="entry name" value="Mur-like, catalytic domain"/>
    <property type="match status" value="1"/>
</dbReference>
<sequence length="469" mass="50797">MAAAAHLAEAYAACVRYIFSNADFSSAGRRYQKPVENWRRFDALLEKLGRPLQHCKVVHIAGTNGKGTTSALCDAMLRASGKRVGIFTSPHLHSFRERIRVDGKLVSKEAVVAAMDKVRPAVEAVGDASPFEKLSALAFVCFARAEVEWAVLETGLGGRWDCTNHCEPVVCGITRIGLDHMNVLGSTVAAIAAEKAGIIKKGVPAFCVLQDPTAAPVLQARASEVGTELQVVHEDVYHDSLPFWLSPAHQRMNAALASSLMHSLAARGLIAEERELWQHACETLFWPARFEVFAPNLFAAANAQEHTPPSLILDVAHNVPSVQALLSSVSSMYCDAPLVVIFGANRDKDVKSMVQLITNQPQLRMGVAVLSSHPKGSSVDEIISFYHAACTFHNPDDASGKWQAAGSMLEALQLASASLHSDRRGGVVLCCGSVFVAADMRATLADVEPELFDPADWVFENRNEPHLLM</sequence>
<protein>
    <recommendedName>
        <fullName evidence="11">Tetrahydrofolate synthase</fullName>
    </recommendedName>
</protein>
<reference evidence="9 10" key="1">
    <citation type="journal article" date="2024" name="Science">
        <title>Giant polyketide synthase enzymes in the biosynthesis of giant marine polyether toxins.</title>
        <authorList>
            <person name="Fallon T.R."/>
            <person name="Shende V.V."/>
            <person name="Wierzbicki I.H."/>
            <person name="Pendleton A.L."/>
            <person name="Watervoot N.F."/>
            <person name="Auber R.P."/>
            <person name="Gonzalez D.J."/>
            <person name="Wisecaver J.H."/>
            <person name="Moore B.S."/>
        </authorList>
    </citation>
    <scope>NUCLEOTIDE SEQUENCE [LARGE SCALE GENOMIC DNA]</scope>
    <source>
        <strain evidence="9 10">12B1</strain>
    </source>
</reference>
<keyword evidence="3" id="KW-0479">Metal-binding</keyword>
<evidence type="ECO:0000313" key="9">
    <source>
        <dbReference type="EMBL" id="KAL1530446.1"/>
    </source>
</evidence>
<dbReference type="PANTHER" id="PTHR11136">
    <property type="entry name" value="FOLYLPOLYGLUTAMATE SYNTHASE-RELATED"/>
    <property type="match status" value="1"/>
</dbReference>
<dbReference type="PIRSF" id="PIRSF001563">
    <property type="entry name" value="Folylpolyglu_synth"/>
    <property type="match status" value="1"/>
</dbReference>
<dbReference type="EMBL" id="JBGBPQ010000001">
    <property type="protein sequence ID" value="KAL1530446.1"/>
    <property type="molecule type" value="Genomic_DNA"/>
</dbReference>
<dbReference type="SUPFAM" id="SSF53623">
    <property type="entry name" value="MurD-like peptide ligases, catalytic domain"/>
    <property type="match status" value="1"/>
</dbReference>
<accession>A0AB34KCA9</accession>
<evidence type="ECO:0000313" key="10">
    <source>
        <dbReference type="Proteomes" id="UP001515480"/>
    </source>
</evidence>
<evidence type="ECO:0000256" key="6">
    <source>
        <dbReference type="ARBA" id="ARBA00022842"/>
    </source>
</evidence>